<protein>
    <submittedName>
        <fullName evidence="1">Uncharacterized protein</fullName>
    </submittedName>
</protein>
<organism evidence="1 2">
    <name type="scientific">Elsinoe batatas</name>
    <dbReference type="NCBI Taxonomy" id="2601811"/>
    <lineage>
        <taxon>Eukaryota</taxon>
        <taxon>Fungi</taxon>
        <taxon>Dikarya</taxon>
        <taxon>Ascomycota</taxon>
        <taxon>Pezizomycotina</taxon>
        <taxon>Dothideomycetes</taxon>
        <taxon>Dothideomycetidae</taxon>
        <taxon>Myriangiales</taxon>
        <taxon>Elsinoaceae</taxon>
        <taxon>Elsinoe</taxon>
    </lineage>
</organism>
<accession>A0A8K0L596</accession>
<dbReference type="EMBL" id="JAESVG020000007">
    <property type="protein sequence ID" value="KAG8626018.1"/>
    <property type="molecule type" value="Genomic_DNA"/>
</dbReference>
<evidence type="ECO:0000313" key="1">
    <source>
        <dbReference type="EMBL" id="KAG8626018.1"/>
    </source>
</evidence>
<keyword evidence="2" id="KW-1185">Reference proteome</keyword>
<proteinExistence type="predicted"/>
<dbReference type="Proteomes" id="UP000809789">
    <property type="component" value="Unassembled WGS sequence"/>
</dbReference>
<comment type="caution">
    <text evidence="1">The sequence shown here is derived from an EMBL/GenBank/DDBJ whole genome shotgun (WGS) entry which is preliminary data.</text>
</comment>
<gene>
    <name evidence="1" type="ORF">KVT40_006419</name>
</gene>
<reference evidence="1" key="1">
    <citation type="submission" date="2021-07" db="EMBL/GenBank/DDBJ databases">
        <title>Elsinoe batatas strain:CRI-CJ2 Genome sequencing and assembly.</title>
        <authorList>
            <person name="Huang L."/>
        </authorList>
    </citation>
    <scope>NUCLEOTIDE SEQUENCE</scope>
    <source>
        <strain evidence="1">CRI-CJ2</strain>
    </source>
</reference>
<dbReference type="AlphaFoldDB" id="A0A8K0L596"/>
<dbReference type="OrthoDB" id="3938867at2759"/>
<name>A0A8K0L596_9PEZI</name>
<sequence>MVTDYLVLIYHESKYKLAQASNQNGAPSHAGLIILDFLLDATNRRKLLQSLPRLYEPNEAEWNRINANADGLGRSAQSTMTTTPFRTMSGPFAELAECEIVVAQAMRPMRYICPSLAKETGAEILKFIITNQRKIPIRLDVDYVAQSACKYAYVIDLDTDVFEIYARKSGETTPTGRFRAFAGPPSLVQSWGLFDLPSRMQFLAAMDQI</sequence>
<evidence type="ECO:0000313" key="2">
    <source>
        <dbReference type="Proteomes" id="UP000809789"/>
    </source>
</evidence>